<dbReference type="EMBL" id="LNQE01001528">
    <property type="protein sequence ID" value="KUG15816.1"/>
    <property type="molecule type" value="Genomic_DNA"/>
</dbReference>
<feature type="compositionally biased region" description="Polar residues" evidence="1">
    <location>
        <begin position="72"/>
        <end position="86"/>
    </location>
</feature>
<keyword evidence="2" id="KW-1133">Transmembrane helix</keyword>
<name>A0A0W8F4I9_9ZZZZ</name>
<accession>A0A0W8F4I9</accession>
<feature type="region of interest" description="Disordered" evidence="1">
    <location>
        <begin position="47"/>
        <end position="105"/>
    </location>
</feature>
<feature type="transmembrane region" description="Helical" evidence="2">
    <location>
        <begin position="126"/>
        <end position="145"/>
    </location>
</feature>
<proteinExistence type="predicted"/>
<sequence length="148" mass="15887">MQVTDQMVMKGAGKKTTVFFLIFLFLLSVNAVPPAIAEVSVNQTPFSVNQTPETSAGAPDQGSGSEGSDSSLPTTLPTAVSPTISPVESREEQSGPLYTSVPAGTPPDPMGVPIPPLVWSQSMMRWVLPPFIILIVLVAVAYYYYRRE</sequence>
<gene>
    <name evidence="3" type="ORF">ASZ90_014518</name>
</gene>
<reference evidence="3" key="1">
    <citation type="journal article" date="2015" name="Proc. Natl. Acad. Sci. U.S.A.">
        <title>Networks of energetic and metabolic interactions define dynamics in microbial communities.</title>
        <authorList>
            <person name="Embree M."/>
            <person name="Liu J.K."/>
            <person name="Al-Bassam M.M."/>
            <person name="Zengler K."/>
        </authorList>
    </citation>
    <scope>NUCLEOTIDE SEQUENCE</scope>
</reference>
<feature type="compositionally biased region" description="Low complexity" evidence="1">
    <location>
        <begin position="62"/>
        <end position="71"/>
    </location>
</feature>
<comment type="caution">
    <text evidence="3">The sequence shown here is derived from an EMBL/GenBank/DDBJ whole genome shotgun (WGS) entry which is preliminary data.</text>
</comment>
<evidence type="ECO:0000313" key="3">
    <source>
        <dbReference type="EMBL" id="KUG15816.1"/>
    </source>
</evidence>
<dbReference type="AlphaFoldDB" id="A0A0W8F4I9"/>
<keyword evidence="2" id="KW-0472">Membrane</keyword>
<evidence type="ECO:0000256" key="2">
    <source>
        <dbReference type="SAM" id="Phobius"/>
    </source>
</evidence>
<keyword evidence="2" id="KW-0812">Transmembrane</keyword>
<organism evidence="3">
    <name type="scientific">hydrocarbon metagenome</name>
    <dbReference type="NCBI Taxonomy" id="938273"/>
    <lineage>
        <taxon>unclassified sequences</taxon>
        <taxon>metagenomes</taxon>
        <taxon>ecological metagenomes</taxon>
    </lineage>
</organism>
<evidence type="ECO:0000256" key="1">
    <source>
        <dbReference type="SAM" id="MobiDB-lite"/>
    </source>
</evidence>
<protein>
    <submittedName>
        <fullName evidence="3">Uncharacterized protein</fullName>
    </submittedName>
</protein>